<feature type="chain" id="PRO_5037864863" evidence="7">
    <location>
        <begin position="29"/>
        <end position="490"/>
    </location>
</feature>
<feature type="domain" description="Gram-positive cocci surface proteins LPxTG" evidence="8">
    <location>
        <begin position="446"/>
        <end position="482"/>
    </location>
</feature>
<evidence type="ECO:0000256" key="1">
    <source>
        <dbReference type="ARBA" id="ARBA00022512"/>
    </source>
</evidence>
<reference evidence="11" key="1">
    <citation type="submission" date="2020-12" db="EMBL/GenBank/DDBJ databases">
        <title>Vagococcus allomyrinae sp. nov. and Enterococcus lavae sp. nov., isolated from the larvae of Allomyrina dichotoma.</title>
        <authorList>
            <person name="Lee S.D."/>
        </authorList>
    </citation>
    <scope>NUCLEOTIDE SEQUENCE</scope>
    <source>
        <strain evidence="11">BWB3-3</strain>
    </source>
</reference>
<evidence type="ECO:0000256" key="3">
    <source>
        <dbReference type="ARBA" id="ARBA00022729"/>
    </source>
</evidence>
<keyword evidence="12" id="KW-1185">Reference proteome</keyword>
<keyword evidence="6" id="KW-1133">Transmembrane helix</keyword>
<evidence type="ECO:0000313" key="12">
    <source>
        <dbReference type="Proteomes" id="UP000674938"/>
    </source>
</evidence>
<keyword evidence="4" id="KW-0572">Peptidoglycan-anchor</keyword>
<dbReference type="RefSeq" id="WP_209529853.1">
    <property type="nucleotide sequence ID" value="NZ_JAEEGA010000011.1"/>
</dbReference>
<evidence type="ECO:0000259" key="10">
    <source>
        <dbReference type="Pfam" id="PF11797"/>
    </source>
</evidence>
<evidence type="ECO:0000256" key="4">
    <source>
        <dbReference type="ARBA" id="ARBA00023088"/>
    </source>
</evidence>
<dbReference type="Pfam" id="PF11797">
    <property type="entry name" value="WxLIP_HBD"/>
    <property type="match status" value="1"/>
</dbReference>
<evidence type="ECO:0000256" key="2">
    <source>
        <dbReference type="ARBA" id="ARBA00022525"/>
    </source>
</evidence>
<evidence type="ECO:0000256" key="6">
    <source>
        <dbReference type="SAM" id="Phobius"/>
    </source>
</evidence>
<feature type="transmembrane region" description="Helical" evidence="6">
    <location>
        <begin position="359"/>
        <end position="377"/>
    </location>
</feature>
<evidence type="ECO:0000313" key="11">
    <source>
        <dbReference type="EMBL" id="MBP1042559.1"/>
    </source>
</evidence>
<accession>A0A940P6J7</accession>
<dbReference type="InterPro" id="IPR019931">
    <property type="entry name" value="LPXTG_anchor"/>
</dbReference>
<evidence type="ECO:0000259" key="9">
    <source>
        <dbReference type="Pfam" id="PF06030"/>
    </source>
</evidence>
<keyword evidence="2" id="KW-0964">Secreted</keyword>
<dbReference type="NCBIfam" id="TIGR01167">
    <property type="entry name" value="LPXTG_anchor"/>
    <property type="match status" value="1"/>
</dbReference>
<dbReference type="Pfam" id="PF00746">
    <property type="entry name" value="Gram_pos_anchor"/>
    <property type="match status" value="1"/>
</dbReference>
<keyword evidence="3 7" id="KW-0732">Signal</keyword>
<dbReference type="EMBL" id="JAEEGA010000011">
    <property type="protein sequence ID" value="MBP1042559.1"/>
    <property type="molecule type" value="Genomic_DNA"/>
</dbReference>
<evidence type="ECO:0000259" key="8">
    <source>
        <dbReference type="Pfam" id="PF00746"/>
    </source>
</evidence>
<feature type="transmembrane region" description="Helical" evidence="6">
    <location>
        <begin position="307"/>
        <end position="328"/>
    </location>
</feature>
<feature type="signal peptide" evidence="7">
    <location>
        <begin position="1"/>
        <end position="28"/>
    </location>
</feature>
<dbReference type="InterPro" id="IPR021759">
    <property type="entry name" value="WxLIP_HBD"/>
</dbReference>
<keyword evidence="1" id="KW-0134">Cell wall</keyword>
<feature type="domain" description="WxL Interacting Protein peptidoglycan binding" evidence="9">
    <location>
        <begin position="35"/>
        <end position="154"/>
    </location>
</feature>
<keyword evidence="6" id="KW-0812">Transmembrane</keyword>
<organism evidence="11 12">
    <name type="scientific">Vagococcus allomyrinae</name>
    <dbReference type="NCBI Taxonomy" id="2794353"/>
    <lineage>
        <taxon>Bacteria</taxon>
        <taxon>Bacillati</taxon>
        <taxon>Bacillota</taxon>
        <taxon>Bacilli</taxon>
        <taxon>Lactobacillales</taxon>
        <taxon>Enterococcaceae</taxon>
        <taxon>Vagococcus</taxon>
    </lineage>
</organism>
<feature type="domain" description="WxL Interacting Protein host binding" evidence="10">
    <location>
        <begin position="162"/>
        <end position="296"/>
    </location>
</feature>
<gene>
    <name evidence="11" type="ORF">I6N95_16200</name>
</gene>
<dbReference type="Pfam" id="PF06030">
    <property type="entry name" value="WxLIP_PGBD"/>
    <property type="match status" value="1"/>
</dbReference>
<evidence type="ECO:0000256" key="7">
    <source>
        <dbReference type="SAM" id="SignalP"/>
    </source>
</evidence>
<dbReference type="Proteomes" id="UP000674938">
    <property type="component" value="Unassembled WGS sequence"/>
</dbReference>
<keyword evidence="6" id="KW-0472">Membrane</keyword>
<name>A0A940P6J7_9ENTE</name>
<feature type="compositionally biased region" description="Low complexity" evidence="5">
    <location>
        <begin position="399"/>
        <end position="452"/>
    </location>
</feature>
<evidence type="ECO:0000256" key="5">
    <source>
        <dbReference type="SAM" id="MobiDB-lite"/>
    </source>
</evidence>
<dbReference type="InterPro" id="IPR010317">
    <property type="entry name" value="WxLIP_PGBD"/>
</dbReference>
<protein>
    <submittedName>
        <fullName evidence="11">DUF3324 domain-containing protein</fullName>
    </submittedName>
</protein>
<dbReference type="AlphaFoldDB" id="A0A940P6J7"/>
<sequence>MIIIQGKKIRWWLLTVLFSLILPNVAYAEDNQATYFVKPLLTENQRKDVADYFDIQLSPDGKQTLQLEIHNNTAEKMTFATVIENAITNDHGVIEYQHDAKEYDQTLKHQLTDLAKVEETIEVDGGSVGKVEVAVTMPGETFDGIVLGGIRVSEKLSEENQKQSGISNVFSYVIPIKLWQNDTVIPNKLNFKGVTIGQQSFENVIKARLQNPQAAILRGLTLEAKVFKKNGQAVYEEKQEEMKLAPNSSFDYAISLGTNEFKAGKYYLELTAKAEDLNETWKEEFEITGKEAKELNDELVFKKQTNLGIYGLAAAFLVAVFVIGCLLYRQKKWQEKSKETMETKKMKKRKRTKKQSKKVLIFLLAVSGFTLGHRASAETEGNNGLSDATILIKPKETGTTETQSSSSTTDDTTTSDTTTSDTTTNTTTTGKTTTGKTTSGTTGKTVSTGKKTLPQTGETTNKQLVSLGSVILLCATTVFIKTERGKQDEE</sequence>
<comment type="caution">
    <text evidence="11">The sequence shown here is derived from an EMBL/GenBank/DDBJ whole genome shotgun (WGS) entry which is preliminary data.</text>
</comment>
<proteinExistence type="predicted"/>
<feature type="region of interest" description="Disordered" evidence="5">
    <location>
        <begin position="376"/>
        <end position="456"/>
    </location>
</feature>